<accession>A0A6J0UU87</accession>
<dbReference type="InterPro" id="IPR053081">
    <property type="entry name" value="SIM_Modulators"/>
</dbReference>
<feature type="transmembrane region" description="Helical" evidence="5">
    <location>
        <begin position="35"/>
        <end position="57"/>
    </location>
</feature>
<evidence type="ECO:0000256" key="5">
    <source>
        <dbReference type="SAM" id="Phobius"/>
    </source>
</evidence>
<dbReference type="RefSeq" id="XP_072838487.1">
    <property type="nucleotide sequence ID" value="XM_072982386.1"/>
</dbReference>
<dbReference type="PANTHER" id="PTHR36982">
    <property type="entry name" value="CLCA DOMAIN-CONTAINING PROTEIN"/>
    <property type="match status" value="1"/>
</dbReference>
<dbReference type="Proteomes" id="UP001652642">
    <property type="component" value="Chromosome 13"/>
</dbReference>
<name>A0A6J0UU87_9SAUR</name>
<evidence type="ECO:0000313" key="8">
    <source>
        <dbReference type="RefSeq" id="XP_072838487.1"/>
    </source>
</evidence>
<dbReference type="KEGG" id="pvt:110087148"/>
<protein>
    <submittedName>
        <fullName evidence="7 8">Small integral membrane protein 22</fullName>
    </submittedName>
</protein>
<dbReference type="GO" id="GO:0042127">
    <property type="term" value="P:regulation of cell population proliferation"/>
    <property type="evidence" value="ECO:0007669"/>
    <property type="project" value="TreeGrafter"/>
</dbReference>
<comment type="subcellular location">
    <subcellularLocation>
        <location evidence="1">Membrane</location>
        <topology evidence="1">Single-pass membrane protein</topology>
    </subcellularLocation>
</comment>
<dbReference type="RefSeq" id="XP_072838485.1">
    <property type="nucleotide sequence ID" value="XM_072982384.1"/>
</dbReference>
<dbReference type="RefSeq" id="XP_072838488.1">
    <property type="nucleotide sequence ID" value="XM_072982387.1"/>
</dbReference>
<evidence type="ECO:0000256" key="2">
    <source>
        <dbReference type="ARBA" id="ARBA00022692"/>
    </source>
</evidence>
<evidence type="ECO:0000313" key="6">
    <source>
        <dbReference type="Proteomes" id="UP001652642"/>
    </source>
</evidence>
<dbReference type="AlphaFoldDB" id="A0A6J0UU87"/>
<reference evidence="7 8" key="1">
    <citation type="submission" date="2025-05" db="UniProtKB">
        <authorList>
            <consortium name="RefSeq"/>
        </authorList>
    </citation>
    <scope>IDENTIFICATION</scope>
</reference>
<evidence type="ECO:0000256" key="4">
    <source>
        <dbReference type="ARBA" id="ARBA00023136"/>
    </source>
</evidence>
<dbReference type="CTD" id="440335"/>
<organism evidence="6 9">
    <name type="scientific">Pogona vitticeps</name>
    <name type="common">central bearded dragon</name>
    <dbReference type="NCBI Taxonomy" id="103695"/>
    <lineage>
        <taxon>Eukaryota</taxon>
        <taxon>Metazoa</taxon>
        <taxon>Chordata</taxon>
        <taxon>Craniata</taxon>
        <taxon>Vertebrata</taxon>
        <taxon>Euteleostomi</taxon>
        <taxon>Lepidosauria</taxon>
        <taxon>Squamata</taxon>
        <taxon>Bifurcata</taxon>
        <taxon>Unidentata</taxon>
        <taxon>Episquamata</taxon>
        <taxon>Toxicofera</taxon>
        <taxon>Iguania</taxon>
        <taxon>Acrodonta</taxon>
        <taxon>Agamidae</taxon>
        <taxon>Amphibolurinae</taxon>
        <taxon>Pogona</taxon>
    </lineage>
</organism>
<keyword evidence="4 5" id="KW-0472">Membrane</keyword>
<evidence type="ECO:0000313" key="7">
    <source>
        <dbReference type="RefSeq" id="XP_072838485.1"/>
    </source>
</evidence>
<dbReference type="InterPro" id="IPR031671">
    <property type="entry name" value="SMIM5/18/22"/>
</dbReference>
<evidence type="ECO:0000313" key="9">
    <source>
        <dbReference type="RefSeq" id="XP_072838488.1"/>
    </source>
</evidence>
<dbReference type="PANTHER" id="PTHR36982:SF3">
    <property type="entry name" value="SMALL INTEGRAL MEMBRANE PROTEIN 22"/>
    <property type="match status" value="1"/>
</dbReference>
<dbReference type="CDD" id="cd20255">
    <property type="entry name" value="CASIMO1_SMIM22"/>
    <property type="match status" value="1"/>
</dbReference>
<dbReference type="Pfam" id="PF15831">
    <property type="entry name" value="SMIM5_18_22"/>
    <property type="match status" value="1"/>
</dbReference>
<keyword evidence="6" id="KW-1185">Reference proteome</keyword>
<gene>
    <name evidence="7 8 9" type="primary">SMIM22</name>
</gene>
<evidence type="ECO:0000256" key="3">
    <source>
        <dbReference type="ARBA" id="ARBA00022989"/>
    </source>
</evidence>
<evidence type="ECO:0000256" key="1">
    <source>
        <dbReference type="ARBA" id="ARBA00004167"/>
    </source>
</evidence>
<keyword evidence="2 5" id="KW-0812">Transmembrane</keyword>
<proteinExistence type="predicted"/>
<keyword evidence="3 5" id="KW-1133">Transmembrane helix</keyword>
<dbReference type="GeneID" id="110087148"/>
<dbReference type="GO" id="GO:0016020">
    <property type="term" value="C:membrane"/>
    <property type="evidence" value="ECO:0007669"/>
    <property type="project" value="UniProtKB-SubCell"/>
</dbReference>
<sequence length="89" mass="10051">MGSSGKDFGQELSDQINDVLSRLESKEMFQSTWDIVAFAIFFTFIGVILLLAFLVLIRCFCCCCECDSPRSYNKIPRKKVGIDNMGLEP</sequence>